<dbReference type="SUPFAM" id="SSF46689">
    <property type="entry name" value="Homeodomain-like"/>
    <property type="match status" value="2"/>
</dbReference>
<gene>
    <name evidence="5" type="ORF">HMPREF9498_00739</name>
</gene>
<dbReference type="PANTHER" id="PTHR43280">
    <property type="entry name" value="ARAC-FAMILY TRANSCRIPTIONAL REGULATOR"/>
    <property type="match status" value="1"/>
</dbReference>
<evidence type="ECO:0000313" key="5">
    <source>
        <dbReference type="EMBL" id="EFM83637.1"/>
    </source>
</evidence>
<dbReference type="RefSeq" id="WP_002355307.1">
    <property type="nucleotide sequence ID" value="NZ_GL454427.1"/>
</dbReference>
<dbReference type="AlphaFoldDB" id="A0A125W8N1"/>
<sequence length="290" mass="34563">MDYWEKADYSWSDDSKRHILTPSSKSRTLFYYIQEIGQFKASRPYYTERAHLPSYLIKFTLNGTGELRYRYHTYSLQRGDLFFIDCRDYQYYQATSEDPWEMDWIHFEGGNSGAFFQEFMKNGSPVFSTNQLPEDNPIHLIIQQLLQLQDLQHAQTDYQSSVLIHQLLNELLLQKYRQDFTYETIPSLVLEMKAYIDQHFKETISLEDLAQLFHLNKYQLNKEFSKYIGLPPIKYQISKKISYSKDLLRYSNQTVKEIAVDVGLENYAYFSRLFKKRTGLTPSQYRKSGF</sequence>
<name>A0A125W8N1_ENTFL</name>
<protein>
    <submittedName>
        <fullName evidence="5">Transcriptional regulator, AraC family</fullName>
    </submittedName>
</protein>
<organism evidence="5 6">
    <name type="scientific">Enterococcus faecalis TX4248</name>
    <dbReference type="NCBI Taxonomy" id="749495"/>
    <lineage>
        <taxon>Bacteria</taxon>
        <taxon>Bacillati</taxon>
        <taxon>Bacillota</taxon>
        <taxon>Bacilli</taxon>
        <taxon>Lactobacillales</taxon>
        <taxon>Enterococcaceae</taxon>
        <taxon>Enterococcus</taxon>
    </lineage>
</organism>
<dbReference type="Pfam" id="PF02311">
    <property type="entry name" value="AraC_binding"/>
    <property type="match status" value="1"/>
</dbReference>
<dbReference type="InterPro" id="IPR037923">
    <property type="entry name" value="HTH-like"/>
</dbReference>
<reference evidence="5 6" key="1">
    <citation type="submission" date="2010-07" db="EMBL/GenBank/DDBJ databases">
        <authorList>
            <person name="Sid Ahmed O."/>
        </authorList>
    </citation>
    <scope>NUCLEOTIDE SEQUENCE [LARGE SCALE GENOMIC DNA]</scope>
    <source>
        <strain evidence="5 6">TX4248</strain>
    </source>
</reference>
<evidence type="ECO:0000259" key="4">
    <source>
        <dbReference type="PROSITE" id="PS01124"/>
    </source>
</evidence>
<dbReference type="EMBL" id="AEBR01000021">
    <property type="protein sequence ID" value="EFM83637.1"/>
    <property type="molecule type" value="Genomic_DNA"/>
</dbReference>
<dbReference type="Gene3D" id="1.10.10.60">
    <property type="entry name" value="Homeodomain-like"/>
    <property type="match status" value="2"/>
</dbReference>
<keyword evidence="3" id="KW-0804">Transcription</keyword>
<comment type="caution">
    <text evidence="5">The sequence shown here is derived from an EMBL/GenBank/DDBJ whole genome shotgun (WGS) entry which is preliminary data.</text>
</comment>
<dbReference type="InterPro" id="IPR009057">
    <property type="entry name" value="Homeodomain-like_sf"/>
</dbReference>
<dbReference type="SUPFAM" id="SSF51215">
    <property type="entry name" value="Regulatory protein AraC"/>
    <property type="match status" value="1"/>
</dbReference>
<dbReference type="GeneID" id="60892875"/>
<keyword evidence="1" id="KW-0805">Transcription regulation</keyword>
<evidence type="ECO:0000313" key="6">
    <source>
        <dbReference type="Proteomes" id="UP000004846"/>
    </source>
</evidence>
<evidence type="ECO:0000256" key="2">
    <source>
        <dbReference type="ARBA" id="ARBA00023125"/>
    </source>
</evidence>
<dbReference type="GO" id="GO:0043565">
    <property type="term" value="F:sequence-specific DNA binding"/>
    <property type="evidence" value="ECO:0007669"/>
    <property type="project" value="InterPro"/>
</dbReference>
<dbReference type="GO" id="GO:0003700">
    <property type="term" value="F:DNA-binding transcription factor activity"/>
    <property type="evidence" value="ECO:0007669"/>
    <property type="project" value="InterPro"/>
</dbReference>
<evidence type="ECO:0000256" key="1">
    <source>
        <dbReference type="ARBA" id="ARBA00023015"/>
    </source>
</evidence>
<dbReference type="HOGENOM" id="CLU_000445_88_6_9"/>
<dbReference type="Pfam" id="PF12833">
    <property type="entry name" value="HTH_18"/>
    <property type="match status" value="1"/>
</dbReference>
<dbReference type="SMART" id="SM00342">
    <property type="entry name" value="HTH_ARAC"/>
    <property type="match status" value="1"/>
</dbReference>
<evidence type="ECO:0000256" key="3">
    <source>
        <dbReference type="ARBA" id="ARBA00023163"/>
    </source>
</evidence>
<dbReference type="InterPro" id="IPR018060">
    <property type="entry name" value="HTH_AraC"/>
</dbReference>
<dbReference type="PRINTS" id="PR00032">
    <property type="entry name" value="HTHARAC"/>
</dbReference>
<dbReference type="InterPro" id="IPR003313">
    <property type="entry name" value="AraC-bd"/>
</dbReference>
<proteinExistence type="predicted"/>
<dbReference type="Gene3D" id="2.60.120.280">
    <property type="entry name" value="Regulatory protein AraC"/>
    <property type="match status" value="1"/>
</dbReference>
<keyword evidence="2" id="KW-0238">DNA-binding</keyword>
<dbReference type="PROSITE" id="PS00041">
    <property type="entry name" value="HTH_ARAC_FAMILY_1"/>
    <property type="match status" value="1"/>
</dbReference>
<dbReference type="SMR" id="A0A125W8N1"/>
<dbReference type="Proteomes" id="UP000004846">
    <property type="component" value="Unassembled WGS sequence"/>
</dbReference>
<accession>A0A125W8N1</accession>
<dbReference type="InterPro" id="IPR020449">
    <property type="entry name" value="Tscrpt_reg_AraC-type_HTH"/>
</dbReference>
<dbReference type="PROSITE" id="PS01124">
    <property type="entry name" value="HTH_ARAC_FAMILY_2"/>
    <property type="match status" value="1"/>
</dbReference>
<dbReference type="InterPro" id="IPR018062">
    <property type="entry name" value="HTH_AraC-typ_CS"/>
</dbReference>
<dbReference type="PANTHER" id="PTHR43280:SF28">
    <property type="entry name" value="HTH-TYPE TRANSCRIPTIONAL ACTIVATOR RHAS"/>
    <property type="match status" value="1"/>
</dbReference>
<feature type="domain" description="HTH araC/xylS-type" evidence="4">
    <location>
        <begin position="190"/>
        <end position="288"/>
    </location>
</feature>